<keyword evidence="8" id="KW-1185">Reference proteome</keyword>
<keyword evidence="2" id="KW-1133">Transmembrane helix</keyword>
<reference evidence="8 9" key="1">
    <citation type="submission" date="2018-08" db="EMBL/GenBank/DDBJ databases">
        <title>Genomic investigation of the strawberry pathogen Phytophthora fragariae indicates pathogenicity is determined by transcriptional variation in three key races.</title>
        <authorList>
            <person name="Adams T.M."/>
            <person name="Armitage A.D."/>
            <person name="Sobczyk M.K."/>
            <person name="Bates H.J."/>
            <person name="Dunwell J.M."/>
            <person name="Nellist C.F."/>
            <person name="Harrison R.J."/>
        </authorList>
    </citation>
    <scope>NUCLEOTIDE SEQUENCE [LARGE SCALE GENOMIC DNA]</scope>
    <source>
        <strain evidence="7 9">A4</strain>
        <strain evidence="5 10">BC-1</strain>
        <strain evidence="4 8">NOV-27</strain>
        <strain evidence="6 11">NOV-77</strain>
        <strain evidence="3 12">ONT-3</strain>
    </source>
</reference>
<evidence type="ECO:0000313" key="5">
    <source>
        <dbReference type="EMBL" id="KAE9185507.1"/>
    </source>
</evidence>
<proteinExistence type="predicted"/>
<dbReference type="EMBL" id="QXGD01002681">
    <property type="protein sequence ID" value="KAE9185507.1"/>
    <property type="molecule type" value="Genomic_DNA"/>
</dbReference>
<feature type="compositionally biased region" description="Basic and acidic residues" evidence="1">
    <location>
        <begin position="39"/>
        <end position="53"/>
    </location>
</feature>
<dbReference type="EMBL" id="QXGB01002755">
    <property type="protein sequence ID" value="KAE9175268.1"/>
    <property type="molecule type" value="Genomic_DNA"/>
</dbReference>
<dbReference type="EMBL" id="QXFX01002350">
    <property type="protein sequence ID" value="KAE9077918.1"/>
    <property type="molecule type" value="Genomic_DNA"/>
</dbReference>
<dbReference type="AlphaFoldDB" id="A0A6A4DVG7"/>
<dbReference type="Proteomes" id="UP000488956">
    <property type="component" value="Unassembled WGS sequence"/>
</dbReference>
<feature type="region of interest" description="Disordered" evidence="1">
    <location>
        <begin position="29"/>
        <end position="53"/>
    </location>
</feature>
<protein>
    <submittedName>
        <fullName evidence="7">Uncharacterized protein</fullName>
    </submittedName>
</protein>
<accession>A0A6A4DVG7</accession>
<evidence type="ECO:0000313" key="3">
    <source>
        <dbReference type="EMBL" id="KAE9077918.1"/>
    </source>
</evidence>
<feature type="transmembrane region" description="Helical" evidence="2">
    <location>
        <begin position="81"/>
        <end position="101"/>
    </location>
</feature>
<evidence type="ECO:0000313" key="8">
    <source>
        <dbReference type="Proteomes" id="UP000433483"/>
    </source>
</evidence>
<dbReference type="OrthoDB" id="123457at2759"/>
<comment type="caution">
    <text evidence="7">The sequence shown here is derived from an EMBL/GenBank/DDBJ whole genome shotgun (WGS) entry which is preliminary data.</text>
</comment>
<evidence type="ECO:0000256" key="1">
    <source>
        <dbReference type="SAM" id="MobiDB-lite"/>
    </source>
</evidence>
<evidence type="ECO:0000313" key="10">
    <source>
        <dbReference type="Proteomes" id="UP000440367"/>
    </source>
</evidence>
<evidence type="ECO:0000256" key="2">
    <source>
        <dbReference type="SAM" id="Phobius"/>
    </source>
</evidence>
<keyword evidence="2" id="KW-0472">Membrane</keyword>
<sequence>MHKDKPLAIDGDEREVEIEEKMSYLAASTPVPAVPDLESNTHEQRASATKSEEDLSEYKGSVNAIRYILVFWRKIPVWEKAICITIATVCGIVGFYVMIYAGKNLFNPDDSSATFPYCSAEYQDEPYYVRNSTASN</sequence>
<evidence type="ECO:0000313" key="9">
    <source>
        <dbReference type="Proteomes" id="UP000437068"/>
    </source>
</evidence>
<evidence type="ECO:0000313" key="12">
    <source>
        <dbReference type="Proteomes" id="UP000488956"/>
    </source>
</evidence>
<dbReference type="Proteomes" id="UP000433483">
    <property type="component" value="Unassembled WGS sequence"/>
</dbReference>
<dbReference type="Proteomes" id="UP000486351">
    <property type="component" value="Unassembled WGS sequence"/>
</dbReference>
<dbReference type="Proteomes" id="UP000440367">
    <property type="component" value="Unassembled WGS sequence"/>
</dbReference>
<dbReference type="EMBL" id="QXGE01000460">
    <property type="protein sequence ID" value="KAE9311860.1"/>
    <property type="molecule type" value="Genomic_DNA"/>
</dbReference>
<evidence type="ECO:0000313" key="4">
    <source>
        <dbReference type="EMBL" id="KAE9175268.1"/>
    </source>
</evidence>
<evidence type="ECO:0000313" key="11">
    <source>
        <dbReference type="Proteomes" id="UP000486351"/>
    </source>
</evidence>
<organism evidence="7 9">
    <name type="scientific">Phytophthora fragariae</name>
    <dbReference type="NCBI Taxonomy" id="53985"/>
    <lineage>
        <taxon>Eukaryota</taxon>
        <taxon>Sar</taxon>
        <taxon>Stramenopiles</taxon>
        <taxon>Oomycota</taxon>
        <taxon>Peronosporomycetes</taxon>
        <taxon>Peronosporales</taxon>
        <taxon>Peronosporaceae</taxon>
        <taxon>Phytophthora</taxon>
    </lineage>
</organism>
<keyword evidence="2" id="KW-0812">Transmembrane</keyword>
<name>A0A6A4DVG7_9STRA</name>
<evidence type="ECO:0000313" key="6">
    <source>
        <dbReference type="EMBL" id="KAE9291944.1"/>
    </source>
</evidence>
<gene>
    <name evidence="7" type="ORF">PF001_g9530</name>
    <name evidence="5" type="ORF">PF002_g26147</name>
    <name evidence="4" type="ORF">PF005_g25471</name>
    <name evidence="6" type="ORF">PF008_g25196</name>
    <name evidence="3" type="ORF">PF010_g23326</name>
</gene>
<evidence type="ECO:0000313" key="7">
    <source>
        <dbReference type="EMBL" id="KAE9311860.1"/>
    </source>
</evidence>
<dbReference type="Proteomes" id="UP000437068">
    <property type="component" value="Unassembled WGS sequence"/>
</dbReference>
<dbReference type="EMBL" id="QXFY01002823">
    <property type="protein sequence ID" value="KAE9291944.1"/>
    <property type="molecule type" value="Genomic_DNA"/>
</dbReference>